<evidence type="ECO:0000256" key="5">
    <source>
        <dbReference type="ARBA" id="ARBA00022750"/>
    </source>
</evidence>
<comment type="caution">
    <text evidence="11">The sequence shown here is derived from an EMBL/GenBank/DDBJ whole genome shotgun (WGS) entry which is preliminary data.</text>
</comment>
<comment type="caution">
    <text evidence="9">Lacks conserved residue(s) required for the propagation of feature annotation.</text>
</comment>
<keyword evidence="4 9" id="KW-0812">Transmembrane</keyword>
<organism evidence="11 12">
    <name type="scientific">Novosphingobium clariflavum</name>
    <dbReference type="NCBI Taxonomy" id="2029884"/>
    <lineage>
        <taxon>Bacteria</taxon>
        <taxon>Pseudomonadati</taxon>
        <taxon>Pseudomonadota</taxon>
        <taxon>Alphaproteobacteria</taxon>
        <taxon>Sphingomonadales</taxon>
        <taxon>Sphingomonadaceae</taxon>
        <taxon>Novosphingobium</taxon>
    </lineage>
</organism>
<dbReference type="GO" id="GO:0004190">
    <property type="term" value="F:aspartic-type endopeptidase activity"/>
    <property type="evidence" value="ECO:0007669"/>
    <property type="project" value="UniProtKB-EC"/>
</dbReference>
<comment type="function">
    <text evidence="9">This protein specifically catalyzes the removal of signal peptides from prolipoproteins.</text>
</comment>
<name>A0ABV6S8F4_9SPHN</name>
<feature type="transmembrane region" description="Helical" evidence="9">
    <location>
        <begin position="72"/>
        <end position="90"/>
    </location>
</feature>
<keyword evidence="3 9" id="KW-0645">Protease</keyword>
<keyword evidence="6 9" id="KW-0378">Hydrolase</keyword>
<dbReference type="PANTHER" id="PTHR33695">
    <property type="entry name" value="LIPOPROTEIN SIGNAL PEPTIDASE"/>
    <property type="match status" value="1"/>
</dbReference>
<evidence type="ECO:0000313" key="11">
    <source>
        <dbReference type="EMBL" id="MFC0684368.1"/>
    </source>
</evidence>
<protein>
    <recommendedName>
        <fullName evidence="9">Lipoprotein signal peptidase</fullName>
        <ecNumber evidence="9">3.4.23.36</ecNumber>
    </recommendedName>
    <alternativeName>
        <fullName evidence="9">Prolipoprotein signal peptidase</fullName>
    </alternativeName>
    <alternativeName>
        <fullName evidence="9">Signal peptidase II</fullName>
        <shortName evidence="9">SPase II</shortName>
    </alternativeName>
</protein>
<proteinExistence type="inferred from homology"/>
<comment type="pathway">
    <text evidence="9">Protein modification; lipoprotein biosynthesis (signal peptide cleavage).</text>
</comment>
<feature type="active site" evidence="9">
    <location>
        <position position="123"/>
    </location>
</feature>
<feature type="transmembrane region" description="Helical" evidence="9">
    <location>
        <begin position="132"/>
        <end position="153"/>
    </location>
</feature>
<comment type="subcellular location">
    <subcellularLocation>
        <location evidence="9">Cell membrane</location>
        <topology evidence="9">Multi-pass membrane protein</topology>
    </subcellularLocation>
</comment>
<keyword evidence="2 9" id="KW-1003">Cell membrane</keyword>
<evidence type="ECO:0000313" key="12">
    <source>
        <dbReference type="Proteomes" id="UP001589858"/>
    </source>
</evidence>
<evidence type="ECO:0000256" key="3">
    <source>
        <dbReference type="ARBA" id="ARBA00022670"/>
    </source>
</evidence>
<dbReference type="NCBIfam" id="TIGR00077">
    <property type="entry name" value="lspA"/>
    <property type="match status" value="1"/>
</dbReference>
<dbReference type="PRINTS" id="PR00781">
    <property type="entry name" value="LIPOSIGPTASE"/>
</dbReference>
<dbReference type="PANTHER" id="PTHR33695:SF1">
    <property type="entry name" value="LIPOPROTEIN SIGNAL PEPTIDASE"/>
    <property type="match status" value="1"/>
</dbReference>
<accession>A0ABV6S8F4</accession>
<keyword evidence="5 9" id="KW-0064">Aspartyl protease</keyword>
<dbReference type="InterPro" id="IPR001872">
    <property type="entry name" value="Peptidase_A8"/>
</dbReference>
<dbReference type="EC" id="3.4.23.36" evidence="9"/>
<evidence type="ECO:0000256" key="10">
    <source>
        <dbReference type="RuleBase" id="RU004181"/>
    </source>
</evidence>
<evidence type="ECO:0000256" key="6">
    <source>
        <dbReference type="ARBA" id="ARBA00022801"/>
    </source>
</evidence>
<evidence type="ECO:0000256" key="7">
    <source>
        <dbReference type="ARBA" id="ARBA00022989"/>
    </source>
</evidence>
<evidence type="ECO:0000256" key="4">
    <source>
        <dbReference type="ARBA" id="ARBA00022692"/>
    </source>
</evidence>
<dbReference type="Proteomes" id="UP001589858">
    <property type="component" value="Unassembled WGS sequence"/>
</dbReference>
<comment type="similarity">
    <text evidence="1 9 10">Belongs to the peptidase A8 family.</text>
</comment>
<dbReference type="RefSeq" id="WP_267219572.1">
    <property type="nucleotide sequence ID" value="NZ_JAPCWC010000004.1"/>
</dbReference>
<keyword evidence="7 9" id="KW-1133">Transmembrane helix</keyword>
<comment type="catalytic activity">
    <reaction evidence="9">
        <text>Release of signal peptides from bacterial membrane prolipoproteins. Hydrolyzes -Xaa-Yaa-Zaa-|-(S,diacylglyceryl)Cys-, in which Xaa is hydrophobic (preferably Leu), and Yaa (Ala or Ser) and Zaa (Gly or Ala) have small, neutral side chains.</text>
        <dbReference type="EC" id="3.4.23.36"/>
    </reaction>
</comment>
<dbReference type="EMBL" id="JBHLTM010000027">
    <property type="protein sequence ID" value="MFC0684368.1"/>
    <property type="molecule type" value="Genomic_DNA"/>
</dbReference>
<evidence type="ECO:0000256" key="9">
    <source>
        <dbReference type="HAMAP-Rule" id="MF_00161"/>
    </source>
</evidence>
<dbReference type="Pfam" id="PF01252">
    <property type="entry name" value="Peptidase_A8"/>
    <property type="match status" value="1"/>
</dbReference>
<gene>
    <name evidence="9 11" type="primary">lspA</name>
    <name evidence="11" type="ORF">ACFFF8_07155</name>
</gene>
<evidence type="ECO:0000256" key="8">
    <source>
        <dbReference type="ARBA" id="ARBA00023136"/>
    </source>
</evidence>
<evidence type="ECO:0000256" key="1">
    <source>
        <dbReference type="ARBA" id="ARBA00006139"/>
    </source>
</evidence>
<feature type="active site" evidence="9">
    <location>
        <position position="142"/>
    </location>
</feature>
<sequence length="178" mass="19703">MNLWRNRLIGLLVAAAVFVVDQAVKLWMIGNLKTLPTVERVIEILPIFNFRWTENYGVSLGLFTAGSPEGRWALVAMTGLIAIFVLVWLLRERKMTEIAALSLVLGGALGNIRDRFSYGYVVDYADLHFGEFRPFLVFNIADAAITIGVLIILARSLLSRDKPDTNGGHDTADAAPEI</sequence>
<keyword evidence="12" id="KW-1185">Reference proteome</keyword>
<reference evidence="11 12" key="1">
    <citation type="submission" date="2024-09" db="EMBL/GenBank/DDBJ databases">
        <authorList>
            <person name="Sun Q."/>
            <person name="Mori K."/>
        </authorList>
    </citation>
    <scope>NUCLEOTIDE SEQUENCE [LARGE SCALE GENOMIC DNA]</scope>
    <source>
        <strain evidence="11 12">CICC 11035S</strain>
    </source>
</reference>
<dbReference type="HAMAP" id="MF_00161">
    <property type="entry name" value="LspA"/>
    <property type="match status" value="1"/>
</dbReference>
<keyword evidence="8 9" id="KW-0472">Membrane</keyword>
<evidence type="ECO:0000256" key="2">
    <source>
        <dbReference type="ARBA" id="ARBA00022475"/>
    </source>
</evidence>